<dbReference type="CDD" id="cd01277">
    <property type="entry name" value="HINT_subgroup"/>
    <property type="match status" value="1"/>
</dbReference>
<keyword evidence="6" id="KW-1185">Reference proteome</keyword>
<dbReference type="GO" id="GO:0009117">
    <property type="term" value="P:nucleotide metabolic process"/>
    <property type="evidence" value="ECO:0007669"/>
    <property type="project" value="TreeGrafter"/>
</dbReference>
<dbReference type="SUPFAM" id="SSF54197">
    <property type="entry name" value="HIT-like"/>
    <property type="match status" value="1"/>
</dbReference>
<dbReference type="InterPro" id="IPR039384">
    <property type="entry name" value="HINT"/>
</dbReference>
<dbReference type="PANTHER" id="PTHR46648:SF1">
    <property type="entry name" value="ADENOSINE 5'-MONOPHOSPHORAMIDASE HNT1"/>
    <property type="match status" value="1"/>
</dbReference>
<organism evidence="5 6">
    <name type="scientific">Blautia liquoris</name>
    <dbReference type="NCBI Taxonomy" id="2779518"/>
    <lineage>
        <taxon>Bacteria</taxon>
        <taxon>Bacillati</taxon>
        <taxon>Bacillota</taxon>
        <taxon>Clostridia</taxon>
        <taxon>Lachnospirales</taxon>
        <taxon>Lachnospiraceae</taxon>
        <taxon>Blautia</taxon>
    </lineage>
</organism>
<dbReference type="GO" id="GO:0003824">
    <property type="term" value="F:catalytic activity"/>
    <property type="evidence" value="ECO:0007669"/>
    <property type="project" value="InterPro"/>
</dbReference>
<dbReference type="KEGG" id="bliq:INP51_00495"/>
<gene>
    <name evidence="5" type="ORF">INP51_00495</name>
</gene>
<dbReference type="RefSeq" id="WP_193735818.1">
    <property type="nucleotide sequence ID" value="NZ_CP063304.1"/>
</dbReference>
<dbReference type="InterPro" id="IPR019808">
    <property type="entry name" value="Histidine_triad_CS"/>
</dbReference>
<dbReference type="Proteomes" id="UP000593601">
    <property type="component" value="Chromosome"/>
</dbReference>
<evidence type="ECO:0000256" key="3">
    <source>
        <dbReference type="PROSITE-ProRule" id="PRU00464"/>
    </source>
</evidence>
<accession>A0A7M2RH99</accession>
<reference evidence="5 6" key="1">
    <citation type="submission" date="2020-10" db="EMBL/GenBank/DDBJ databases">
        <title>Blautia liquoris sp.nov., isolated from the mud in a fermentation cellar used for the production of Chinese strong-flavoured liquor.</title>
        <authorList>
            <person name="Lu L."/>
        </authorList>
    </citation>
    <scope>NUCLEOTIDE SEQUENCE [LARGE SCALE GENOMIC DNA]</scope>
    <source>
        <strain evidence="5 6">LZLJ-3</strain>
    </source>
</reference>
<feature type="domain" description="HIT" evidence="4">
    <location>
        <begin position="4"/>
        <end position="111"/>
    </location>
</feature>
<dbReference type="InterPro" id="IPR036265">
    <property type="entry name" value="HIT-like_sf"/>
</dbReference>
<dbReference type="Gene3D" id="3.30.428.10">
    <property type="entry name" value="HIT-like"/>
    <property type="match status" value="1"/>
</dbReference>
<dbReference type="InterPro" id="IPR001310">
    <property type="entry name" value="Histidine_triad_HIT"/>
</dbReference>
<name>A0A7M2RH99_9FIRM</name>
<evidence type="ECO:0000256" key="1">
    <source>
        <dbReference type="PIRSR" id="PIRSR601310-1"/>
    </source>
</evidence>
<protein>
    <submittedName>
        <fullName evidence="5">HIT family protein</fullName>
    </submittedName>
</protein>
<proteinExistence type="predicted"/>
<dbReference type="PANTHER" id="PTHR46648">
    <property type="entry name" value="HIT FAMILY PROTEIN 1"/>
    <property type="match status" value="1"/>
</dbReference>
<evidence type="ECO:0000256" key="2">
    <source>
        <dbReference type="PIRSR" id="PIRSR601310-3"/>
    </source>
</evidence>
<dbReference type="AlphaFoldDB" id="A0A7M2RH99"/>
<dbReference type="InterPro" id="IPR011146">
    <property type="entry name" value="HIT-like"/>
</dbReference>
<dbReference type="EMBL" id="CP063304">
    <property type="protein sequence ID" value="QOV19498.1"/>
    <property type="molecule type" value="Genomic_DNA"/>
</dbReference>
<dbReference type="PRINTS" id="PR00332">
    <property type="entry name" value="HISTRIAD"/>
</dbReference>
<dbReference type="Pfam" id="PF01230">
    <property type="entry name" value="HIT"/>
    <property type="match status" value="1"/>
</dbReference>
<dbReference type="PROSITE" id="PS51084">
    <property type="entry name" value="HIT_2"/>
    <property type="match status" value="1"/>
</dbReference>
<evidence type="ECO:0000313" key="6">
    <source>
        <dbReference type="Proteomes" id="UP000593601"/>
    </source>
</evidence>
<evidence type="ECO:0000259" key="4">
    <source>
        <dbReference type="PROSITE" id="PS51084"/>
    </source>
</evidence>
<feature type="active site" description="Tele-AMP-histidine intermediate" evidence="1">
    <location>
        <position position="98"/>
    </location>
</feature>
<dbReference type="PROSITE" id="PS00892">
    <property type="entry name" value="HIT_1"/>
    <property type="match status" value="1"/>
</dbReference>
<sequence>MDCVFCKIAEGEIPSATIYEDKDFRVVLDIGPASFGHALVLPKRHYANIYELPEEIVSSAFVLAKKTAVAIKEGLHADGMNILQNNGEQAGQSVFHFHIHVIPRYQGDQVGLVWTPGNLDENDKKEIIQKVRQFM</sequence>
<feature type="short sequence motif" description="Histidine triad motif" evidence="2 3">
    <location>
        <begin position="96"/>
        <end position="100"/>
    </location>
</feature>
<evidence type="ECO:0000313" key="5">
    <source>
        <dbReference type="EMBL" id="QOV19498.1"/>
    </source>
</evidence>